<reference evidence="2 3" key="1">
    <citation type="submission" date="2024-03" db="EMBL/GenBank/DDBJ databases">
        <title>Adaptation during the transition from Ophiocordyceps entomopathogen to insect associate is accompanied by gene loss and intensified selection.</title>
        <authorList>
            <person name="Ward C.M."/>
            <person name="Onetto C.A."/>
            <person name="Borneman A.R."/>
        </authorList>
    </citation>
    <scope>NUCLEOTIDE SEQUENCE [LARGE SCALE GENOMIC DNA]</scope>
    <source>
        <strain evidence="2">AWRI1</strain>
        <tissue evidence="2">Single Adult Female</tissue>
    </source>
</reference>
<accession>A0AAN9T6C0</accession>
<evidence type="ECO:0000256" key="1">
    <source>
        <dbReference type="SAM" id="MobiDB-lite"/>
    </source>
</evidence>
<dbReference type="EMBL" id="JBBCAQ010000037">
    <property type="protein sequence ID" value="KAK7573350.1"/>
    <property type="molecule type" value="Genomic_DNA"/>
</dbReference>
<proteinExistence type="predicted"/>
<keyword evidence="3" id="KW-1185">Reference proteome</keyword>
<evidence type="ECO:0000313" key="3">
    <source>
        <dbReference type="Proteomes" id="UP001367676"/>
    </source>
</evidence>
<dbReference type="AlphaFoldDB" id="A0AAN9T6C0"/>
<feature type="compositionally biased region" description="Basic and acidic residues" evidence="1">
    <location>
        <begin position="109"/>
        <end position="124"/>
    </location>
</feature>
<protein>
    <submittedName>
        <fullName evidence="2">Uncharacterized protein</fullName>
    </submittedName>
</protein>
<feature type="region of interest" description="Disordered" evidence="1">
    <location>
        <begin position="98"/>
        <end position="124"/>
    </location>
</feature>
<organism evidence="2 3">
    <name type="scientific">Parthenolecanium corni</name>
    <dbReference type="NCBI Taxonomy" id="536013"/>
    <lineage>
        <taxon>Eukaryota</taxon>
        <taxon>Metazoa</taxon>
        <taxon>Ecdysozoa</taxon>
        <taxon>Arthropoda</taxon>
        <taxon>Hexapoda</taxon>
        <taxon>Insecta</taxon>
        <taxon>Pterygota</taxon>
        <taxon>Neoptera</taxon>
        <taxon>Paraneoptera</taxon>
        <taxon>Hemiptera</taxon>
        <taxon>Sternorrhyncha</taxon>
        <taxon>Coccoidea</taxon>
        <taxon>Coccidae</taxon>
        <taxon>Parthenolecanium</taxon>
    </lineage>
</organism>
<evidence type="ECO:0000313" key="2">
    <source>
        <dbReference type="EMBL" id="KAK7573350.1"/>
    </source>
</evidence>
<dbReference type="Proteomes" id="UP001367676">
    <property type="component" value="Unassembled WGS sequence"/>
</dbReference>
<sequence length="224" mass="25115">MRRAFILGTSCSPLAARGDRDYVWGLLLPLTLTRTCDANVAIRSTHTHPSHITGWQLMKAGSGSGSERFASVGSIKAAWPAAVLCPSRRIVESQLVTSHKSQVTTRNSTAERKKEKRRGVSTDGKVKCAEPKLDVTAPSSRDSSDRRENVGSFEERRFAEFKDSRIENETKLSIVQKIIVPVKTDSFDDKFVNIYNRLVYKRRVASRRAVQILDSFYSCTCEEN</sequence>
<gene>
    <name evidence="2" type="ORF">V9T40_010541</name>
</gene>
<feature type="compositionally biased region" description="Polar residues" evidence="1">
    <location>
        <begin position="98"/>
        <end position="108"/>
    </location>
</feature>
<name>A0AAN9T6C0_9HEMI</name>
<comment type="caution">
    <text evidence="2">The sequence shown here is derived from an EMBL/GenBank/DDBJ whole genome shotgun (WGS) entry which is preliminary data.</text>
</comment>